<accession>A0AAE0ZKU1</accession>
<dbReference type="Proteomes" id="UP001283361">
    <property type="component" value="Unassembled WGS sequence"/>
</dbReference>
<keyword evidence="1" id="KW-0732">Signal</keyword>
<sequence length="125" mass="13260">MIQPRLSLVVLVACDITAVTVRAKFAYVAAVLTGVARGSGGDLNSRCSRSTWQHINSAAVYCPRQTLKVSPELHPSLVITWSASARAGANQVVRHTRVCLSGGDESTAPITDLTLSGNTQQPVMQ</sequence>
<proteinExistence type="predicted"/>
<comment type="caution">
    <text evidence="2">The sequence shown here is derived from an EMBL/GenBank/DDBJ whole genome shotgun (WGS) entry which is preliminary data.</text>
</comment>
<evidence type="ECO:0000313" key="2">
    <source>
        <dbReference type="EMBL" id="KAK3770591.1"/>
    </source>
</evidence>
<feature type="signal peptide" evidence="1">
    <location>
        <begin position="1"/>
        <end position="23"/>
    </location>
</feature>
<reference evidence="2" key="1">
    <citation type="journal article" date="2023" name="G3 (Bethesda)">
        <title>A reference genome for the long-term kleptoplast-retaining sea slug Elysia crispata morphotype clarki.</title>
        <authorList>
            <person name="Eastman K.E."/>
            <person name="Pendleton A.L."/>
            <person name="Shaikh M.A."/>
            <person name="Suttiyut T."/>
            <person name="Ogas R."/>
            <person name="Tomko P."/>
            <person name="Gavelis G."/>
            <person name="Widhalm J.R."/>
            <person name="Wisecaver J.H."/>
        </authorList>
    </citation>
    <scope>NUCLEOTIDE SEQUENCE</scope>
    <source>
        <strain evidence="2">ECLA1</strain>
    </source>
</reference>
<evidence type="ECO:0000256" key="1">
    <source>
        <dbReference type="SAM" id="SignalP"/>
    </source>
</evidence>
<dbReference type="EMBL" id="JAWDGP010003802">
    <property type="protein sequence ID" value="KAK3770591.1"/>
    <property type="molecule type" value="Genomic_DNA"/>
</dbReference>
<keyword evidence="3" id="KW-1185">Reference proteome</keyword>
<gene>
    <name evidence="2" type="ORF">RRG08_063809</name>
</gene>
<evidence type="ECO:0008006" key="4">
    <source>
        <dbReference type="Google" id="ProtNLM"/>
    </source>
</evidence>
<name>A0AAE0ZKU1_9GAST</name>
<feature type="chain" id="PRO_5041951646" description="Secreted protein" evidence="1">
    <location>
        <begin position="24"/>
        <end position="125"/>
    </location>
</feature>
<dbReference type="AlphaFoldDB" id="A0AAE0ZKU1"/>
<organism evidence="2 3">
    <name type="scientific">Elysia crispata</name>
    <name type="common">lettuce slug</name>
    <dbReference type="NCBI Taxonomy" id="231223"/>
    <lineage>
        <taxon>Eukaryota</taxon>
        <taxon>Metazoa</taxon>
        <taxon>Spiralia</taxon>
        <taxon>Lophotrochozoa</taxon>
        <taxon>Mollusca</taxon>
        <taxon>Gastropoda</taxon>
        <taxon>Heterobranchia</taxon>
        <taxon>Euthyneura</taxon>
        <taxon>Panpulmonata</taxon>
        <taxon>Sacoglossa</taxon>
        <taxon>Placobranchoidea</taxon>
        <taxon>Plakobranchidae</taxon>
        <taxon>Elysia</taxon>
    </lineage>
</organism>
<evidence type="ECO:0000313" key="3">
    <source>
        <dbReference type="Proteomes" id="UP001283361"/>
    </source>
</evidence>
<protein>
    <recommendedName>
        <fullName evidence="4">Secreted protein</fullName>
    </recommendedName>
</protein>